<dbReference type="GeneID" id="63695547"/>
<feature type="compositionally biased region" description="Basic and acidic residues" evidence="1">
    <location>
        <begin position="228"/>
        <end position="242"/>
    </location>
</feature>
<evidence type="ECO:0000256" key="1">
    <source>
        <dbReference type="SAM" id="MobiDB-lite"/>
    </source>
</evidence>
<accession>A0A017S3L9</accession>
<protein>
    <recommendedName>
        <fullName evidence="4">Mis12-Mtw1 protein family-domain-containing protein</fullName>
    </recommendedName>
</protein>
<feature type="compositionally biased region" description="Low complexity" evidence="1">
    <location>
        <begin position="102"/>
        <end position="115"/>
    </location>
</feature>
<name>A0A017S3L9_ASPRC</name>
<feature type="region of interest" description="Disordered" evidence="1">
    <location>
        <begin position="1"/>
        <end position="254"/>
    </location>
</feature>
<dbReference type="Pfam" id="PF08202">
    <property type="entry name" value="MIS13"/>
    <property type="match status" value="1"/>
</dbReference>
<dbReference type="PANTHER" id="PTHR14778">
    <property type="entry name" value="KINETOCHORE-ASSOCIATED PROTEIN DSN1 HOMOLOG"/>
    <property type="match status" value="1"/>
</dbReference>
<feature type="compositionally biased region" description="Basic and acidic residues" evidence="1">
    <location>
        <begin position="177"/>
        <end position="187"/>
    </location>
</feature>
<dbReference type="EMBL" id="KK088443">
    <property type="protein sequence ID" value="EYE91598.1"/>
    <property type="molecule type" value="Genomic_DNA"/>
</dbReference>
<dbReference type="PRINTS" id="PR00929">
    <property type="entry name" value="ATHOOK"/>
</dbReference>
<dbReference type="InterPro" id="IPR013218">
    <property type="entry name" value="Dsn1/Mis13"/>
</dbReference>
<dbReference type="InterPro" id="IPR017956">
    <property type="entry name" value="AT_hook_DNA-bd_motif"/>
</dbReference>
<dbReference type="Proteomes" id="UP000019804">
    <property type="component" value="Unassembled WGS sequence"/>
</dbReference>
<reference evidence="3" key="1">
    <citation type="journal article" date="2014" name="Nat. Commun.">
        <title>Genomic adaptations of the halophilic Dead Sea filamentous fungus Eurotium rubrum.</title>
        <authorList>
            <person name="Kis-Papo T."/>
            <person name="Weig A.R."/>
            <person name="Riley R."/>
            <person name="Persoh D."/>
            <person name="Salamov A."/>
            <person name="Sun H."/>
            <person name="Lipzen A."/>
            <person name="Wasser S.P."/>
            <person name="Rambold G."/>
            <person name="Grigoriev I.V."/>
            <person name="Nevo E."/>
        </authorList>
    </citation>
    <scope>NUCLEOTIDE SEQUENCE [LARGE SCALE GENOMIC DNA]</scope>
    <source>
        <strain evidence="3">CBS 135680</strain>
    </source>
</reference>
<proteinExistence type="predicted"/>
<dbReference type="GO" id="GO:0003677">
    <property type="term" value="F:DNA binding"/>
    <property type="evidence" value="ECO:0007669"/>
    <property type="project" value="InterPro"/>
</dbReference>
<dbReference type="GO" id="GO:0051301">
    <property type="term" value="P:cell division"/>
    <property type="evidence" value="ECO:0007669"/>
    <property type="project" value="InterPro"/>
</dbReference>
<dbReference type="GO" id="GO:0007059">
    <property type="term" value="P:chromosome segregation"/>
    <property type="evidence" value="ECO:0007669"/>
    <property type="project" value="InterPro"/>
</dbReference>
<keyword evidence="3" id="KW-1185">Reference proteome</keyword>
<feature type="region of interest" description="Disordered" evidence="1">
    <location>
        <begin position="382"/>
        <end position="423"/>
    </location>
</feature>
<feature type="region of interest" description="Disordered" evidence="1">
    <location>
        <begin position="442"/>
        <end position="472"/>
    </location>
</feature>
<dbReference type="OrthoDB" id="3364649at2759"/>
<dbReference type="AlphaFoldDB" id="A0A017S3L9"/>
<organism evidence="2 3">
    <name type="scientific">Aspergillus ruber (strain CBS 135680)</name>
    <dbReference type="NCBI Taxonomy" id="1388766"/>
    <lineage>
        <taxon>Eukaryota</taxon>
        <taxon>Fungi</taxon>
        <taxon>Dikarya</taxon>
        <taxon>Ascomycota</taxon>
        <taxon>Pezizomycotina</taxon>
        <taxon>Eurotiomycetes</taxon>
        <taxon>Eurotiomycetidae</taxon>
        <taxon>Eurotiales</taxon>
        <taxon>Aspergillaceae</taxon>
        <taxon>Aspergillus</taxon>
        <taxon>Aspergillus subgen. Aspergillus</taxon>
    </lineage>
</organism>
<dbReference type="STRING" id="1388766.A0A017S3L9"/>
<evidence type="ECO:0000313" key="2">
    <source>
        <dbReference type="EMBL" id="EYE91598.1"/>
    </source>
</evidence>
<evidence type="ECO:0008006" key="4">
    <source>
        <dbReference type="Google" id="ProtNLM"/>
    </source>
</evidence>
<evidence type="ECO:0000313" key="3">
    <source>
        <dbReference type="Proteomes" id="UP000019804"/>
    </source>
</evidence>
<dbReference type="RefSeq" id="XP_040635288.1">
    <property type="nucleotide sequence ID" value="XM_040780423.1"/>
</dbReference>
<feature type="compositionally biased region" description="Pro residues" evidence="1">
    <location>
        <begin position="391"/>
        <end position="401"/>
    </location>
</feature>
<dbReference type="GO" id="GO:0000444">
    <property type="term" value="C:MIS12/MIND type complex"/>
    <property type="evidence" value="ECO:0007669"/>
    <property type="project" value="InterPro"/>
</dbReference>
<dbReference type="HOGENOM" id="CLU_021697_0_0_1"/>
<dbReference type="PANTHER" id="PTHR14778:SF2">
    <property type="entry name" value="KINETOCHORE-ASSOCIATED PROTEIN DSN1 HOMOLOG"/>
    <property type="match status" value="1"/>
</dbReference>
<sequence>MTIAVSATTTTTKTKRREPLGTINMATTQAQARPAPSAGSGTGSGRGRPRRASARLSINNQDKSDEIVNGSKAEKKRKNASFDEDIEGFQFTRLPSKKIRSSIEPIPEISSSVPEDAPRQASPPRRGRPKKQAQLQAQEKFTDVVEERPKRATRGTKASVEPEPQPQFDNAQRSSRKRDQSDAAAAEKKRRKGRPSKSKPEERNGFASPEQQGTKITLPMADTPVMQRNKEMRTAAKSEKGNRRSSLGMRGRRASSLIDSGASNALPHKEVNTADFYKHIGPDLPEPRRMRQLLIWCATRAMGDKPSGSRSEDESARLAARVIQEELLKDFSTNSELSNWFGREDSAPPAVVVKKPHPKNVQNAEKIKELEEQIQRLQRERHSMNALLRPPSIPRIKPPIPKPDEPSQPDSAQTPRPSETDTKIDLSLLDPSQHKILASLEPTAEPAPEPSPTPTNTTSTPLPPIPPSAVSSRLSHITGNLAPTLDSLAAGIHDIELYRSMSDRVSSRILRICAERLDERDARNAMYRLAIEGGSDGESEDGNKEKVVLRERPKEDLGVILGALSRVERR</sequence>
<feature type="compositionally biased region" description="Basic residues" evidence="1">
    <location>
        <begin position="188"/>
        <end position="197"/>
    </location>
</feature>
<gene>
    <name evidence="2" type="ORF">EURHEDRAFT_405915</name>
</gene>
<feature type="compositionally biased region" description="Basic and acidic residues" evidence="1">
    <location>
        <begin position="140"/>
        <end position="150"/>
    </location>
</feature>